<feature type="domain" description="CSD" evidence="2">
    <location>
        <begin position="5"/>
        <end position="70"/>
    </location>
</feature>
<sequence length="90" mass="9817">MPTSWQSGRVSWFNMEKGYGFIEPDDGRAEVFLDYSSIQMPGLRRVWAGQLVTYTCRDGRSGPEATAVRPLPDTGEVESAAPTSGSGESQ</sequence>
<dbReference type="Proteomes" id="UP000467201">
    <property type="component" value="Chromosome"/>
</dbReference>
<dbReference type="InterPro" id="IPR011129">
    <property type="entry name" value="CSD"/>
</dbReference>
<dbReference type="InterPro" id="IPR012340">
    <property type="entry name" value="NA-bd_OB-fold"/>
</dbReference>
<dbReference type="OrthoDB" id="4551220at2"/>
<dbReference type="PRINTS" id="PR00050">
    <property type="entry name" value="COLDSHOCK"/>
</dbReference>
<dbReference type="Pfam" id="PF00313">
    <property type="entry name" value="CSD"/>
    <property type="match status" value="1"/>
</dbReference>
<keyword evidence="5" id="KW-1185">Reference proteome</keyword>
<dbReference type="AlphaFoldDB" id="A0A1X1TAT1"/>
<evidence type="ECO:0000256" key="1">
    <source>
        <dbReference type="SAM" id="MobiDB-lite"/>
    </source>
</evidence>
<dbReference type="CDD" id="cd04458">
    <property type="entry name" value="CSP_CDS"/>
    <property type="match status" value="1"/>
</dbReference>
<dbReference type="KEGG" id="mdr:MDOR_05430"/>
<protein>
    <recommendedName>
        <fullName evidence="2">CSD domain-containing protein</fullName>
    </recommendedName>
</protein>
<name>A0A1X1TAT1_9MYCO</name>
<evidence type="ECO:0000313" key="3">
    <source>
        <dbReference type="EMBL" id="BBZ06374.1"/>
    </source>
</evidence>
<dbReference type="EMBL" id="AP022605">
    <property type="protein sequence ID" value="BBZ06374.1"/>
    <property type="molecule type" value="Genomic_DNA"/>
</dbReference>
<gene>
    <name evidence="4" type="ORF">AWC01_09490</name>
    <name evidence="3" type="ORF">MDOR_05430</name>
</gene>
<evidence type="ECO:0000313" key="5">
    <source>
        <dbReference type="Proteomes" id="UP000193564"/>
    </source>
</evidence>
<dbReference type="Proteomes" id="UP000193564">
    <property type="component" value="Unassembled WGS sequence"/>
</dbReference>
<evidence type="ECO:0000313" key="4">
    <source>
        <dbReference type="EMBL" id="ORV41636.1"/>
    </source>
</evidence>
<dbReference type="Gene3D" id="2.40.50.140">
    <property type="entry name" value="Nucleic acid-binding proteins"/>
    <property type="match status" value="1"/>
</dbReference>
<dbReference type="InterPro" id="IPR050181">
    <property type="entry name" value="Cold_shock_domain"/>
</dbReference>
<dbReference type="SUPFAM" id="SSF50249">
    <property type="entry name" value="Nucleic acid-binding proteins"/>
    <property type="match status" value="1"/>
</dbReference>
<dbReference type="SMART" id="SM00357">
    <property type="entry name" value="CSP"/>
    <property type="match status" value="1"/>
</dbReference>
<organism evidence="4 5">
    <name type="scientific">Mycolicibacterium doricum</name>
    <dbReference type="NCBI Taxonomy" id="126673"/>
    <lineage>
        <taxon>Bacteria</taxon>
        <taxon>Bacillati</taxon>
        <taxon>Actinomycetota</taxon>
        <taxon>Actinomycetes</taxon>
        <taxon>Mycobacteriales</taxon>
        <taxon>Mycobacteriaceae</taxon>
        <taxon>Mycolicibacterium</taxon>
    </lineage>
</organism>
<dbReference type="STRING" id="126673.AWC01_09490"/>
<evidence type="ECO:0000259" key="2">
    <source>
        <dbReference type="PROSITE" id="PS51857"/>
    </source>
</evidence>
<dbReference type="EMBL" id="LQOS01000025">
    <property type="protein sequence ID" value="ORV41636.1"/>
    <property type="molecule type" value="Genomic_DNA"/>
</dbReference>
<accession>A0A1X1TAT1</accession>
<reference evidence="3" key="3">
    <citation type="submission" date="2020-02" db="EMBL/GenBank/DDBJ databases">
        <authorList>
            <person name="Matsumoto Y."/>
            <person name="Motooka D."/>
            <person name="Nakamura S."/>
        </authorList>
    </citation>
    <scope>NUCLEOTIDE SEQUENCE</scope>
    <source>
        <strain evidence="3">JCM 12405</strain>
    </source>
</reference>
<reference evidence="3 6" key="2">
    <citation type="journal article" date="2019" name="Emerg. Microbes Infect.">
        <title>Comprehensive subspecies identification of 175 nontuberculous mycobacteria species based on 7547 genomic profiles.</title>
        <authorList>
            <person name="Matsumoto Y."/>
            <person name="Kinjo T."/>
            <person name="Motooka D."/>
            <person name="Nabeya D."/>
            <person name="Jung N."/>
            <person name="Uechi K."/>
            <person name="Horii T."/>
            <person name="Iida T."/>
            <person name="Fujita J."/>
            <person name="Nakamura S."/>
        </authorList>
    </citation>
    <scope>NUCLEOTIDE SEQUENCE [LARGE SCALE GENOMIC DNA]</scope>
    <source>
        <strain evidence="3 6">JCM 12405</strain>
    </source>
</reference>
<feature type="region of interest" description="Disordered" evidence="1">
    <location>
        <begin position="58"/>
        <end position="90"/>
    </location>
</feature>
<dbReference type="GO" id="GO:0003676">
    <property type="term" value="F:nucleic acid binding"/>
    <property type="evidence" value="ECO:0007669"/>
    <property type="project" value="InterPro"/>
</dbReference>
<proteinExistence type="predicted"/>
<evidence type="ECO:0000313" key="6">
    <source>
        <dbReference type="Proteomes" id="UP000467201"/>
    </source>
</evidence>
<reference evidence="4 5" key="1">
    <citation type="submission" date="2016-01" db="EMBL/GenBank/DDBJ databases">
        <title>The new phylogeny of the genus Mycobacterium.</title>
        <authorList>
            <person name="Tarcisio F."/>
            <person name="Conor M."/>
            <person name="Antonella G."/>
            <person name="Elisabetta G."/>
            <person name="Giulia F.S."/>
            <person name="Sara T."/>
            <person name="Anna F."/>
            <person name="Clotilde B."/>
            <person name="Roberto B."/>
            <person name="Veronica D.S."/>
            <person name="Fabio R."/>
            <person name="Monica P."/>
            <person name="Olivier J."/>
            <person name="Enrico T."/>
            <person name="Nicola S."/>
        </authorList>
    </citation>
    <scope>NUCLEOTIDE SEQUENCE [LARGE SCALE GENOMIC DNA]</scope>
    <source>
        <strain evidence="4 5">DSM 44339</strain>
    </source>
</reference>
<dbReference type="RefSeq" id="WP_085190344.1">
    <property type="nucleotide sequence ID" value="NZ_AP022605.1"/>
</dbReference>
<dbReference type="PROSITE" id="PS51857">
    <property type="entry name" value="CSD_2"/>
    <property type="match status" value="1"/>
</dbReference>
<feature type="compositionally biased region" description="Polar residues" evidence="1">
    <location>
        <begin position="81"/>
        <end position="90"/>
    </location>
</feature>
<dbReference type="PANTHER" id="PTHR11544">
    <property type="entry name" value="COLD SHOCK DOMAIN CONTAINING PROTEINS"/>
    <property type="match status" value="1"/>
</dbReference>
<dbReference type="InterPro" id="IPR002059">
    <property type="entry name" value="CSP_DNA-bd"/>
</dbReference>